<dbReference type="GO" id="GO:0016779">
    <property type="term" value="F:nucleotidyltransferase activity"/>
    <property type="evidence" value="ECO:0007669"/>
    <property type="project" value="UniProtKB-KW"/>
</dbReference>
<dbReference type="InterPro" id="IPR035985">
    <property type="entry name" value="Ubiquitin-activating_enz"/>
</dbReference>
<evidence type="ECO:0000313" key="4">
    <source>
        <dbReference type="Proteomes" id="UP000603434"/>
    </source>
</evidence>
<dbReference type="EMBL" id="JACNJH010000247">
    <property type="protein sequence ID" value="MBC8363023.1"/>
    <property type="molecule type" value="Genomic_DNA"/>
</dbReference>
<dbReference type="InterPro" id="IPR000594">
    <property type="entry name" value="ThiF_NAD_FAD-bd"/>
</dbReference>
<evidence type="ECO:0000259" key="2">
    <source>
        <dbReference type="Pfam" id="PF00899"/>
    </source>
</evidence>
<comment type="caution">
    <text evidence="3">The sequence shown here is derived from an EMBL/GenBank/DDBJ whole genome shotgun (WGS) entry which is preliminary data.</text>
</comment>
<organism evidence="3 4">
    <name type="scientific">Candidatus Desulfatibia profunda</name>
    <dbReference type="NCBI Taxonomy" id="2841695"/>
    <lineage>
        <taxon>Bacteria</taxon>
        <taxon>Pseudomonadati</taxon>
        <taxon>Thermodesulfobacteriota</taxon>
        <taxon>Desulfobacteria</taxon>
        <taxon>Desulfobacterales</taxon>
        <taxon>Desulfobacterales incertae sedis</taxon>
        <taxon>Candidatus Desulfatibia</taxon>
    </lineage>
</organism>
<protein>
    <submittedName>
        <fullName evidence="3">ThiF family adenylyltransferase</fullName>
    </submittedName>
</protein>
<keyword evidence="1" id="KW-1133">Transmembrane helix</keyword>
<dbReference type="SUPFAM" id="SSF69572">
    <property type="entry name" value="Activating enzymes of the ubiquitin-like proteins"/>
    <property type="match status" value="2"/>
</dbReference>
<dbReference type="Pfam" id="PF00899">
    <property type="entry name" value="ThiF"/>
    <property type="match status" value="1"/>
</dbReference>
<accession>A0A8J6TNU3</accession>
<feature type="transmembrane region" description="Helical" evidence="1">
    <location>
        <begin position="209"/>
        <end position="231"/>
    </location>
</feature>
<dbReference type="GO" id="GO:0005737">
    <property type="term" value="C:cytoplasm"/>
    <property type="evidence" value="ECO:0007669"/>
    <property type="project" value="TreeGrafter"/>
</dbReference>
<dbReference type="AlphaFoldDB" id="A0A8J6TNU3"/>
<dbReference type="Proteomes" id="UP000603434">
    <property type="component" value="Unassembled WGS sequence"/>
</dbReference>
<keyword evidence="1" id="KW-0472">Membrane</keyword>
<evidence type="ECO:0000313" key="3">
    <source>
        <dbReference type="EMBL" id="MBC8363023.1"/>
    </source>
</evidence>
<dbReference type="PANTHER" id="PTHR10953:SF102">
    <property type="entry name" value="ADENYLYLTRANSFERASE AND SULFURTRANSFERASE MOCS3"/>
    <property type="match status" value="1"/>
</dbReference>
<dbReference type="InterPro" id="IPR045886">
    <property type="entry name" value="ThiF/MoeB/HesA"/>
</dbReference>
<dbReference type="PANTHER" id="PTHR10953">
    <property type="entry name" value="UBIQUITIN-ACTIVATING ENZYME E1"/>
    <property type="match status" value="1"/>
</dbReference>
<keyword evidence="3" id="KW-0808">Transferase</keyword>
<keyword evidence="1" id="KW-0812">Transmembrane</keyword>
<gene>
    <name evidence="3" type="ORF">H8E23_16685</name>
</gene>
<sequence length="413" mass="46489">MRAERLDRQLRIEGWNQKALENAKVGVVGDDDLLASLYIMSASALGLNNIVVLAPELNTILVETANKLNPRFTLTHVEGYYTQPVIDELFKGCDLIVDLSHYGLANKLLLEKGYREKIPIIRGFCYKQQETQGFKIFTYLRGREWKELEQLISPSHFPTSHFDDGVLDTIIAGIVLDETKNLLMAHAVSDELISYKRTKVKAFKSPPNILVVGSGALGIFVGLGLTYSGFWRITFMDPDVVEMTNLNRQVFFFDAIGKSKAETLAGRLNHFFAMDNMALVTYFKMDTDIAPYDIVFDCVDNFESRIVLSEKCVDQGKILISGGTSADAGQVVIYNPAVDSVAPAKLLGLYDIVEKRSPETYRRERAACRYQPEPSVIMTNQIAAGFMVDSYRMLLNGQKPQNIFYDSKHNTRF</sequence>
<name>A0A8J6TNU3_9BACT</name>
<dbReference type="GO" id="GO:0004792">
    <property type="term" value="F:thiosulfate-cyanide sulfurtransferase activity"/>
    <property type="evidence" value="ECO:0007669"/>
    <property type="project" value="TreeGrafter"/>
</dbReference>
<reference evidence="3 4" key="1">
    <citation type="submission" date="2020-08" db="EMBL/GenBank/DDBJ databases">
        <title>Bridging the membrane lipid divide: bacteria of the FCB group superphylum have the potential to synthesize archaeal ether lipids.</title>
        <authorList>
            <person name="Villanueva L."/>
            <person name="Von Meijenfeldt F.A.B."/>
            <person name="Westbye A.B."/>
            <person name="Yadav S."/>
            <person name="Hopmans E.C."/>
            <person name="Dutilh B.E."/>
            <person name="Sinninghe Damste J.S."/>
        </authorList>
    </citation>
    <scope>NUCLEOTIDE SEQUENCE [LARGE SCALE GENOMIC DNA]</scope>
    <source>
        <strain evidence="3">NIOZ-UU30</strain>
    </source>
</reference>
<dbReference type="GO" id="GO:0008641">
    <property type="term" value="F:ubiquitin-like modifier activating enzyme activity"/>
    <property type="evidence" value="ECO:0007669"/>
    <property type="project" value="InterPro"/>
</dbReference>
<evidence type="ECO:0000256" key="1">
    <source>
        <dbReference type="SAM" id="Phobius"/>
    </source>
</evidence>
<proteinExistence type="predicted"/>
<feature type="domain" description="THIF-type NAD/FAD binding fold" evidence="2">
    <location>
        <begin position="208"/>
        <end position="398"/>
    </location>
</feature>
<dbReference type="Gene3D" id="3.40.50.720">
    <property type="entry name" value="NAD(P)-binding Rossmann-like Domain"/>
    <property type="match status" value="1"/>
</dbReference>
<keyword evidence="3" id="KW-0548">Nucleotidyltransferase</keyword>